<gene>
    <name evidence="8" type="ORF">DSTB1V02_LOCUS13041</name>
</gene>
<evidence type="ECO:0000256" key="1">
    <source>
        <dbReference type="ARBA" id="ARBA00004141"/>
    </source>
</evidence>
<dbReference type="EMBL" id="CAJPEV010005607">
    <property type="protein sequence ID" value="CAG0903328.1"/>
    <property type="molecule type" value="Genomic_DNA"/>
</dbReference>
<dbReference type="PANTHER" id="PTHR10877">
    <property type="entry name" value="POLYCYSTIN FAMILY MEMBER"/>
    <property type="match status" value="1"/>
</dbReference>
<dbReference type="PANTHER" id="PTHR10877:SF150">
    <property type="entry name" value="REJ DOMAIN-CONTAINING PROTEIN"/>
    <property type="match status" value="1"/>
</dbReference>
<sequence length="390" mass="44937">YGAKRQKQWGMVVVVACLTNHLLLPILFLYLFTVVYSRCAEARRPAMLPDRLDAVKRQQRRGTLPRRAPLRPGFWRFVADRSVQLLYYPLYGKKALVRRFREMQRAQAGQDLFDLAVFSLFYAALLLTIDARRHGPYRRFVAGVKVMAGVRHTYGGVEGSPFRNPTEDFPFQEVRDKRHVFPFLNHSLLPALHPERLYNGAAFENGNGLVGDFASHLVSLPRIRQYRVKNDSCDVHELVKKYNLSRECKSVYSEMTEERRDFSPGWRPLPSRTPRPFRAGETAFRYQTDEELGIYSFYGGNDSSDDLVLLVESIGDDAEESSQFDYNYGWKDDSPGVEIFGGDENEKGSVLYDDKCIYSSSLLLWKKDFDFDTITTAEIRDKVTKALDDE</sequence>
<evidence type="ECO:0000256" key="5">
    <source>
        <dbReference type="ARBA" id="ARBA00023136"/>
    </source>
</evidence>
<evidence type="ECO:0000256" key="3">
    <source>
        <dbReference type="ARBA" id="ARBA00022692"/>
    </source>
</evidence>
<evidence type="ECO:0000313" key="8">
    <source>
        <dbReference type="EMBL" id="CAD7253291.1"/>
    </source>
</evidence>
<feature type="non-terminal residue" evidence="8">
    <location>
        <position position="1"/>
    </location>
</feature>
<keyword evidence="9" id="KW-1185">Reference proteome</keyword>
<protein>
    <recommendedName>
        <fullName evidence="7">Polycystin domain-containing protein</fullName>
    </recommendedName>
</protein>
<evidence type="ECO:0000256" key="6">
    <source>
        <dbReference type="SAM" id="Phobius"/>
    </source>
</evidence>
<evidence type="ECO:0000256" key="2">
    <source>
        <dbReference type="ARBA" id="ARBA00007200"/>
    </source>
</evidence>
<keyword evidence="4 6" id="KW-1133">Transmembrane helix</keyword>
<proteinExistence type="inferred from homology"/>
<dbReference type="Proteomes" id="UP000677054">
    <property type="component" value="Unassembled WGS sequence"/>
</dbReference>
<dbReference type="AlphaFoldDB" id="A0A7R9FSU4"/>
<dbReference type="OrthoDB" id="5322100at2759"/>
<accession>A0A7R9FSU4</accession>
<dbReference type="EMBL" id="LR905124">
    <property type="protein sequence ID" value="CAD7253291.1"/>
    <property type="molecule type" value="Genomic_DNA"/>
</dbReference>
<evidence type="ECO:0000259" key="7">
    <source>
        <dbReference type="Pfam" id="PF20519"/>
    </source>
</evidence>
<evidence type="ECO:0000313" key="9">
    <source>
        <dbReference type="Proteomes" id="UP000677054"/>
    </source>
</evidence>
<dbReference type="GO" id="GO:0005262">
    <property type="term" value="F:calcium channel activity"/>
    <property type="evidence" value="ECO:0007669"/>
    <property type="project" value="TreeGrafter"/>
</dbReference>
<dbReference type="GO" id="GO:0016020">
    <property type="term" value="C:membrane"/>
    <property type="evidence" value="ECO:0007669"/>
    <property type="project" value="UniProtKB-SubCell"/>
</dbReference>
<keyword evidence="3 6" id="KW-0812">Transmembrane</keyword>
<name>A0A7R9FSU4_9CRUS</name>
<comment type="subcellular location">
    <subcellularLocation>
        <location evidence="1">Membrane</location>
        <topology evidence="1">Multi-pass membrane protein</topology>
    </subcellularLocation>
</comment>
<feature type="transmembrane region" description="Helical" evidence="6">
    <location>
        <begin position="12"/>
        <end position="36"/>
    </location>
</feature>
<reference evidence="8" key="1">
    <citation type="submission" date="2020-11" db="EMBL/GenBank/DDBJ databases">
        <authorList>
            <person name="Tran Van P."/>
        </authorList>
    </citation>
    <scope>NUCLEOTIDE SEQUENCE</scope>
</reference>
<evidence type="ECO:0000256" key="4">
    <source>
        <dbReference type="ARBA" id="ARBA00022989"/>
    </source>
</evidence>
<comment type="similarity">
    <text evidence="2">Belongs to the polycystin family.</text>
</comment>
<dbReference type="InterPro" id="IPR046791">
    <property type="entry name" value="Polycystin_dom"/>
</dbReference>
<organism evidence="8">
    <name type="scientific">Darwinula stevensoni</name>
    <dbReference type="NCBI Taxonomy" id="69355"/>
    <lineage>
        <taxon>Eukaryota</taxon>
        <taxon>Metazoa</taxon>
        <taxon>Ecdysozoa</taxon>
        <taxon>Arthropoda</taxon>
        <taxon>Crustacea</taxon>
        <taxon>Oligostraca</taxon>
        <taxon>Ostracoda</taxon>
        <taxon>Podocopa</taxon>
        <taxon>Podocopida</taxon>
        <taxon>Darwinulocopina</taxon>
        <taxon>Darwinuloidea</taxon>
        <taxon>Darwinulidae</taxon>
        <taxon>Darwinula</taxon>
    </lineage>
</organism>
<feature type="domain" description="Polycystin" evidence="7">
    <location>
        <begin position="171"/>
        <end position="299"/>
    </location>
</feature>
<keyword evidence="5 6" id="KW-0472">Membrane</keyword>
<dbReference type="GO" id="GO:0050982">
    <property type="term" value="P:detection of mechanical stimulus"/>
    <property type="evidence" value="ECO:0007669"/>
    <property type="project" value="TreeGrafter"/>
</dbReference>
<dbReference type="Pfam" id="PF20519">
    <property type="entry name" value="Polycystin_dom"/>
    <property type="match status" value="1"/>
</dbReference>
<dbReference type="InterPro" id="IPR051223">
    <property type="entry name" value="Polycystin"/>
</dbReference>